<reference evidence="5" key="1">
    <citation type="submission" date="2025-08" db="UniProtKB">
        <authorList>
            <consortium name="RefSeq"/>
        </authorList>
    </citation>
    <scope>IDENTIFICATION</scope>
    <source>
        <strain evidence="5">15085-1641.00</strain>
        <tissue evidence="5">Whole body</tissue>
    </source>
</reference>
<dbReference type="Gene3D" id="3.30.780.10">
    <property type="entry name" value="SUI1-like domain"/>
    <property type="match status" value="1"/>
</dbReference>
<evidence type="ECO:0000256" key="1">
    <source>
        <dbReference type="ARBA" id="ARBA00007514"/>
    </source>
</evidence>
<dbReference type="InterPro" id="IPR036877">
    <property type="entry name" value="SUI1_dom_sf"/>
</dbReference>
<sequence>MDDIKESDLTKDQINENQGVLDVTYPLEVKYCGHCSMPIEYCEFYTEYDKCKDWLAINYPEDYQKRMLSDENAAACGMDSEKKRQKRGGKGMLRVKKDSDDDDVPKRIRLSCTTRGKNKRVTLVSGMAAFKIDLRAAAKFFGTKFACGSSVSGDKDIVIQGDVKDELFKVIPDRWQEVPRVAIEDCGETKK</sequence>
<proteinExistence type="inferred from homology"/>
<evidence type="ECO:0000313" key="5">
    <source>
        <dbReference type="RefSeq" id="XP_023172886.1"/>
    </source>
</evidence>
<dbReference type="InterPro" id="IPR050318">
    <property type="entry name" value="DENR/SUI1_TIF"/>
</dbReference>
<evidence type="ECO:0000256" key="2">
    <source>
        <dbReference type="SAM" id="MobiDB-lite"/>
    </source>
</evidence>
<dbReference type="SUPFAM" id="SSF55159">
    <property type="entry name" value="eIF1-like"/>
    <property type="match status" value="1"/>
</dbReference>
<dbReference type="PANTHER" id="PTHR12789">
    <property type="entry name" value="DENSITY-REGULATED PROTEIN HOMOLOG"/>
    <property type="match status" value="1"/>
</dbReference>
<dbReference type="OrthoDB" id="277199at2759"/>
<gene>
    <name evidence="5" type="primary">LOC111600817</name>
</gene>
<dbReference type="KEGG" id="dhe:111600817"/>
<feature type="domain" description="SUI1" evidence="3">
    <location>
        <begin position="108"/>
        <end position="175"/>
    </location>
</feature>
<dbReference type="GO" id="GO:0003729">
    <property type="term" value="F:mRNA binding"/>
    <property type="evidence" value="ECO:0007669"/>
    <property type="project" value="TreeGrafter"/>
</dbReference>
<accession>A0A6J1M7N0</accession>
<dbReference type="RefSeq" id="XP_023172886.1">
    <property type="nucleotide sequence ID" value="XM_023317118.2"/>
</dbReference>
<dbReference type="Proteomes" id="UP000504633">
    <property type="component" value="Unplaced"/>
</dbReference>
<dbReference type="InterPro" id="IPR048517">
    <property type="entry name" value="DENR_N"/>
</dbReference>
<dbReference type="AlphaFoldDB" id="A0A6J1M7N0"/>
<protein>
    <submittedName>
        <fullName evidence="5">Density-regulated protein homolog</fullName>
    </submittedName>
</protein>
<dbReference type="GO" id="GO:0003743">
    <property type="term" value="F:translation initiation factor activity"/>
    <property type="evidence" value="ECO:0007669"/>
    <property type="project" value="InterPro"/>
</dbReference>
<name>A0A6J1M7N0_DROHY</name>
<dbReference type="GO" id="GO:0001731">
    <property type="term" value="P:formation of translation preinitiation complex"/>
    <property type="evidence" value="ECO:0007669"/>
    <property type="project" value="TreeGrafter"/>
</dbReference>
<feature type="region of interest" description="Disordered" evidence="2">
    <location>
        <begin position="77"/>
        <end position="103"/>
    </location>
</feature>
<keyword evidence="4" id="KW-1185">Reference proteome</keyword>
<dbReference type="PANTHER" id="PTHR12789:SF0">
    <property type="entry name" value="DENSITY-REGULATED PROTEIN"/>
    <property type="match status" value="1"/>
</dbReference>
<dbReference type="CDD" id="cd11607">
    <property type="entry name" value="DENR_C"/>
    <property type="match status" value="1"/>
</dbReference>
<organism evidence="4 5">
    <name type="scientific">Drosophila hydei</name>
    <name type="common">Fruit fly</name>
    <dbReference type="NCBI Taxonomy" id="7224"/>
    <lineage>
        <taxon>Eukaryota</taxon>
        <taxon>Metazoa</taxon>
        <taxon>Ecdysozoa</taxon>
        <taxon>Arthropoda</taxon>
        <taxon>Hexapoda</taxon>
        <taxon>Insecta</taxon>
        <taxon>Pterygota</taxon>
        <taxon>Neoptera</taxon>
        <taxon>Endopterygota</taxon>
        <taxon>Diptera</taxon>
        <taxon>Brachycera</taxon>
        <taxon>Muscomorpha</taxon>
        <taxon>Ephydroidea</taxon>
        <taxon>Drosophilidae</taxon>
        <taxon>Drosophila</taxon>
    </lineage>
</organism>
<dbReference type="Pfam" id="PF21023">
    <property type="entry name" value="DENR_N"/>
    <property type="match status" value="1"/>
</dbReference>
<dbReference type="PROSITE" id="PS50296">
    <property type="entry name" value="SUI1"/>
    <property type="match status" value="1"/>
</dbReference>
<evidence type="ECO:0000259" key="3">
    <source>
        <dbReference type="PROSITE" id="PS50296"/>
    </source>
</evidence>
<dbReference type="Pfam" id="PF01253">
    <property type="entry name" value="SUI1"/>
    <property type="match status" value="1"/>
</dbReference>
<dbReference type="GO" id="GO:0002188">
    <property type="term" value="P:translation reinitiation"/>
    <property type="evidence" value="ECO:0007669"/>
    <property type="project" value="TreeGrafter"/>
</dbReference>
<dbReference type="GeneID" id="111600817"/>
<comment type="similarity">
    <text evidence="1">Belongs to the DENR family.</text>
</comment>
<dbReference type="OMA" id="EVFEIDM"/>
<dbReference type="InterPro" id="IPR046447">
    <property type="entry name" value="DENR_C"/>
</dbReference>
<dbReference type="InterPro" id="IPR001950">
    <property type="entry name" value="SUI1"/>
</dbReference>
<evidence type="ECO:0000313" key="4">
    <source>
        <dbReference type="Proteomes" id="UP000504633"/>
    </source>
</evidence>